<dbReference type="GeneID" id="31893380"/>
<keyword evidence="3" id="KW-0238">DNA-binding</keyword>
<keyword evidence="8" id="KW-1185">Reference proteome</keyword>
<dbReference type="Proteomes" id="UP000045285">
    <property type="component" value="Unassembled WGS sequence"/>
</dbReference>
<dbReference type="SUPFAM" id="SSF53850">
    <property type="entry name" value="Periplasmic binding protein-like II"/>
    <property type="match status" value="1"/>
</dbReference>
<dbReference type="Gene3D" id="3.40.190.10">
    <property type="entry name" value="Periplasmic binding protein-like II"/>
    <property type="match status" value="2"/>
</dbReference>
<dbReference type="PANTHER" id="PTHR30537">
    <property type="entry name" value="HTH-TYPE TRANSCRIPTIONAL REGULATOR"/>
    <property type="match status" value="1"/>
</dbReference>
<protein>
    <submittedName>
        <fullName evidence="7">Putative HTH-type transcriptional activator AmpR</fullName>
    </submittedName>
</protein>
<evidence type="ECO:0000313" key="8">
    <source>
        <dbReference type="Proteomes" id="UP000045285"/>
    </source>
</evidence>
<keyword evidence="2" id="KW-0805">Transcription regulation</keyword>
<evidence type="ECO:0000256" key="2">
    <source>
        <dbReference type="ARBA" id="ARBA00023015"/>
    </source>
</evidence>
<keyword evidence="4" id="KW-0804">Transcription</keyword>
<gene>
    <name evidence="6" type="ORF">MPL3356_300094</name>
    <name evidence="7" type="ORF">MPLDJ20_70156</name>
</gene>
<dbReference type="InterPro" id="IPR000847">
    <property type="entry name" value="LysR_HTH_N"/>
</dbReference>
<comment type="similarity">
    <text evidence="1">Belongs to the LysR transcriptional regulatory family.</text>
</comment>
<dbReference type="GO" id="GO:0003677">
    <property type="term" value="F:DNA binding"/>
    <property type="evidence" value="ECO:0007669"/>
    <property type="project" value="UniProtKB-KW"/>
</dbReference>
<evidence type="ECO:0000313" key="6">
    <source>
        <dbReference type="EMBL" id="CDX19728.1"/>
    </source>
</evidence>
<dbReference type="EMBL" id="CCNB01000044">
    <property type="protein sequence ID" value="CDX45395.1"/>
    <property type="molecule type" value="Genomic_DNA"/>
</dbReference>
<feature type="domain" description="HTH lysR-type" evidence="5">
    <location>
        <begin position="9"/>
        <end position="66"/>
    </location>
</feature>
<organism evidence="7 9">
    <name type="scientific">Mesorhizobium plurifarium</name>
    <dbReference type="NCBI Taxonomy" id="69974"/>
    <lineage>
        <taxon>Bacteria</taxon>
        <taxon>Pseudomonadati</taxon>
        <taxon>Pseudomonadota</taxon>
        <taxon>Alphaproteobacteria</taxon>
        <taxon>Hyphomicrobiales</taxon>
        <taxon>Phyllobacteriaceae</taxon>
        <taxon>Mesorhizobium</taxon>
    </lineage>
</organism>
<dbReference type="InterPro" id="IPR058163">
    <property type="entry name" value="LysR-type_TF_proteobact-type"/>
</dbReference>
<evidence type="ECO:0000256" key="4">
    <source>
        <dbReference type="ARBA" id="ARBA00023163"/>
    </source>
</evidence>
<dbReference type="InterPro" id="IPR005119">
    <property type="entry name" value="LysR_subst-bd"/>
</dbReference>
<dbReference type="Gene3D" id="1.10.10.10">
    <property type="entry name" value="Winged helix-like DNA-binding domain superfamily/Winged helix DNA-binding domain"/>
    <property type="match status" value="1"/>
</dbReference>
<dbReference type="PANTHER" id="PTHR30537:SF5">
    <property type="entry name" value="HTH-TYPE TRANSCRIPTIONAL ACTIVATOR TTDR-RELATED"/>
    <property type="match status" value="1"/>
</dbReference>
<evidence type="ECO:0000313" key="9">
    <source>
        <dbReference type="Proteomes" id="UP000046373"/>
    </source>
</evidence>
<reference evidence="7 9" key="1">
    <citation type="submission" date="2014-08" db="EMBL/GenBank/DDBJ databases">
        <authorList>
            <person name="Moulin Lionel"/>
        </authorList>
    </citation>
    <scope>NUCLEOTIDE SEQUENCE [LARGE SCALE GENOMIC DNA]</scope>
</reference>
<dbReference type="AlphaFoldDB" id="A0A090FNG8"/>
<dbReference type="CDD" id="cd08432">
    <property type="entry name" value="PBP2_GcdR_TrpI_HvrB_AmpR_like"/>
    <property type="match status" value="1"/>
</dbReference>
<dbReference type="PRINTS" id="PR00039">
    <property type="entry name" value="HTHLYSR"/>
</dbReference>
<reference evidence="8" key="2">
    <citation type="submission" date="2014-08" db="EMBL/GenBank/DDBJ databases">
        <authorList>
            <person name="Moulin L."/>
        </authorList>
    </citation>
    <scope>NUCLEOTIDE SEQUENCE [LARGE SCALE GENOMIC DNA]</scope>
</reference>
<evidence type="ECO:0000256" key="1">
    <source>
        <dbReference type="ARBA" id="ARBA00009437"/>
    </source>
</evidence>
<dbReference type="Pfam" id="PF00126">
    <property type="entry name" value="HTH_1"/>
    <property type="match status" value="1"/>
</dbReference>
<dbReference type="SUPFAM" id="SSF46785">
    <property type="entry name" value="Winged helix' DNA-binding domain"/>
    <property type="match status" value="1"/>
</dbReference>
<evidence type="ECO:0000256" key="3">
    <source>
        <dbReference type="ARBA" id="ARBA00023125"/>
    </source>
</evidence>
<dbReference type="GO" id="GO:0003700">
    <property type="term" value="F:DNA-binding transcription factor activity"/>
    <property type="evidence" value="ECO:0007669"/>
    <property type="project" value="InterPro"/>
</dbReference>
<dbReference type="STRING" id="69974.MPLDJ20_70156"/>
<dbReference type="InterPro" id="IPR036390">
    <property type="entry name" value="WH_DNA-bd_sf"/>
</dbReference>
<dbReference type="Pfam" id="PF03466">
    <property type="entry name" value="LysR_substrate"/>
    <property type="match status" value="1"/>
</dbReference>
<dbReference type="PROSITE" id="PS50931">
    <property type="entry name" value="HTH_LYSR"/>
    <property type="match status" value="1"/>
</dbReference>
<sequence>MSSLRTSIPSLISLISFEAAARLLSFTKAANELNITQAAISRQIRELENFLQTPLFERGHRSIELTAAGIMLNASLPLHLTAIASLADRVRELSDPQAIVVGTTHAFGTYWLAPRLAEFSKLNPDVDLRLAVNDELVDISKQRIDMTIRFGGGSWPSMSSRFLIGCEVTPVCHPSYWDGRRRPAGPGDLLGEMLLGIEGRSVQGGGWSDWFQAHGVETAKGKHQITVNNFSVLMQAALSGQGIALGGSPLVDDLFASGVLVPALELAPYRVRGSDYYVVEPAGQVRKQSCEKFCSWLYDRMRRDAAMTNNEHLLVEAQKSHR</sequence>
<accession>A0A090FNG8</accession>
<evidence type="ECO:0000259" key="5">
    <source>
        <dbReference type="PROSITE" id="PS50931"/>
    </source>
</evidence>
<evidence type="ECO:0000313" key="7">
    <source>
        <dbReference type="EMBL" id="CDX45395.1"/>
    </source>
</evidence>
<dbReference type="EMBL" id="CCMZ01000024">
    <property type="protein sequence ID" value="CDX19728.1"/>
    <property type="molecule type" value="Genomic_DNA"/>
</dbReference>
<dbReference type="InterPro" id="IPR036388">
    <property type="entry name" value="WH-like_DNA-bd_sf"/>
</dbReference>
<dbReference type="Proteomes" id="UP000046373">
    <property type="component" value="Unassembled WGS sequence"/>
</dbReference>
<name>A0A090FNG8_MESPL</name>
<proteinExistence type="inferred from homology"/>